<evidence type="ECO:0000313" key="4">
    <source>
        <dbReference type="Proteomes" id="UP000249526"/>
    </source>
</evidence>
<dbReference type="EMBL" id="KZ825070">
    <property type="protein sequence ID" value="RAH55100.1"/>
    <property type="molecule type" value="Genomic_DNA"/>
</dbReference>
<organism evidence="3 4">
    <name type="scientific">Aspergillus piperis CBS 112811</name>
    <dbReference type="NCBI Taxonomy" id="1448313"/>
    <lineage>
        <taxon>Eukaryota</taxon>
        <taxon>Fungi</taxon>
        <taxon>Dikarya</taxon>
        <taxon>Ascomycota</taxon>
        <taxon>Pezizomycotina</taxon>
        <taxon>Eurotiomycetes</taxon>
        <taxon>Eurotiomycetidae</taxon>
        <taxon>Eurotiales</taxon>
        <taxon>Aspergillaceae</taxon>
        <taxon>Aspergillus</taxon>
        <taxon>Aspergillus subgen. Circumdati</taxon>
    </lineage>
</organism>
<sequence>MAVRAERIIACLAKSLETPYQGSSSMTPSLYDTAWVSMVAKEGKWFFPECFQVVLESQSPGGGFGVDEGMSPAPPQQLDGILNTMAAVLALCRYQKNPSFSIQTGAPDHFAPLSWSNLQDRIDRARAYLDHALQCWDVSSTVQVGFEILVPSLLRLLHDEGLHFDFPGREALMVLHRRKMDKIQPALDLPCPPQTTLLHSLEGFIGSVELGKMAPCLTNGSMMGSPSSTAAYLIHSPNWDEEAENYLRHVVARNNGRVPSAFPISVFEISWVLSTLLSSGFEPDVLGFQNVSSLANYLETRLAEKNGVTGFAPGMLADADDTAKSIYSLDLLGRPIDCTPLLQAFECPTHFKTYSLETNESFSVNCNVMIALLACQVPSKHVAQISKALRFLCSAWDNGEWSDKWNTESQYTMMLMADALSSLIERWHDGALGDMDADYLAEHVPRVTLQILMRTLSAQSDESGSWKQSSEITAYGLLTLKSLASLPWVRTAIGIQVVYECIDRATEYLRAHNDRWDSPELIWVEKVNYGSSILSETYCLAALQRTVTDSTRWGKPTTGLCQVPRERIDRFCQFFARLPIFEGEPTWRLRASIVEGDLLFPALRRTALELAIFPFPTVNQTAKYLEYIPLTWTTSNSSAGKFGLSTARMIEMMVLSLLNFQVDKWFEETTEASRLQGDWTALRSVIRELFTEKIEEEKDHVKGRKREQVSPPPPQRPNCHPRHKRRQVKSLTGYGTSSIALQSNGHKRVTMDGDQDNIVTFLAEVKRTLTRFVQCVLQSPAVSSVPPALGRRVRQELCTFLLAHVKQGEDSGPQATRRTAMSQTYHEWVRTTSADHTSCPYSFEYFRCLVASDTGKDCFTGPLAQYLSQDVCRHLATMCRQYNDYGSMARDREEHNLNSIDFLMVGKEDEEKERHANTCTDKRLLLLEIAQYERECLELALKRLQPEVSKAAWNAWEVFLTVTDLYGQIYVARDINHK</sequence>
<evidence type="ECO:0000313" key="3">
    <source>
        <dbReference type="EMBL" id="RAH55100.1"/>
    </source>
</evidence>
<comment type="similarity">
    <text evidence="1">Belongs to the terpene synthase family.</text>
</comment>
<dbReference type="Gene3D" id="1.50.10.160">
    <property type="match status" value="1"/>
</dbReference>
<dbReference type="RefSeq" id="XP_025513022.1">
    <property type="nucleotide sequence ID" value="XM_025658791.1"/>
</dbReference>
<dbReference type="GO" id="GO:0000287">
    <property type="term" value="F:magnesium ion binding"/>
    <property type="evidence" value="ECO:0007669"/>
    <property type="project" value="TreeGrafter"/>
</dbReference>
<dbReference type="GO" id="GO:0016102">
    <property type="term" value="P:diterpenoid biosynthetic process"/>
    <property type="evidence" value="ECO:0007669"/>
    <property type="project" value="TreeGrafter"/>
</dbReference>
<dbReference type="GO" id="GO:0010333">
    <property type="term" value="F:terpene synthase activity"/>
    <property type="evidence" value="ECO:0007669"/>
    <property type="project" value="InterPro"/>
</dbReference>
<name>A0A8G1VJW7_9EURO</name>
<dbReference type="SUPFAM" id="SSF48239">
    <property type="entry name" value="Terpenoid cyclases/Protein prenyltransferases"/>
    <property type="match status" value="1"/>
</dbReference>
<dbReference type="InterPro" id="IPR050148">
    <property type="entry name" value="Terpene_synthase-like"/>
</dbReference>
<evidence type="ECO:0000256" key="2">
    <source>
        <dbReference type="SAM" id="MobiDB-lite"/>
    </source>
</evidence>
<dbReference type="InterPro" id="IPR008930">
    <property type="entry name" value="Terpenoid_cyclase/PrenylTrfase"/>
</dbReference>
<protein>
    <submittedName>
        <fullName evidence="3">Ent-kaurene synthase</fullName>
    </submittedName>
</protein>
<dbReference type="AlphaFoldDB" id="A0A8G1VJW7"/>
<gene>
    <name evidence="3" type="ORF">BO85DRAFT_440997</name>
</gene>
<reference evidence="3 4" key="1">
    <citation type="submission" date="2018-02" db="EMBL/GenBank/DDBJ databases">
        <title>The genomes of Aspergillus section Nigri reveals drivers in fungal speciation.</title>
        <authorList>
            <consortium name="DOE Joint Genome Institute"/>
            <person name="Vesth T.C."/>
            <person name="Nybo J."/>
            <person name="Theobald S."/>
            <person name="Brandl J."/>
            <person name="Frisvad J.C."/>
            <person name="Nielsen K.F."/>
            <person name="Lyhne E.K."/>
            <person name="Kogle M.E."/>
            <person name="Kuo A."/>
            <person name="Riley R."/>
            <person name="Clum A."/>
            <person name="Nolan M."/>
            <person name="Lipzen A."/>
            <person name="Salamov A."/>
            <person name="Henrissat B."/>
            <person name="Wiebenga A."/>
            <person name="De vries R.P."/>
            <person name="Grigoriev I.V."/>
            <person name="Mortensen U.H."/>
            <person name="Andersen M.R."/>
            <person name="Baker S.E."/>
        </authorList>
    </citation>
    <scope>NUCLEOTIDE SEQUENCE [LARGE SCALE GENOMIC DNA]</scope>
    <source>
        <strain evidence="3 4">CBS 112811</strain>
    </source>
</reference>
<dbReference type="PANTHER" id="PTHR31739">
    <property type="entry name" value="ENT-COPALYL DIPHOSPHATE SYNTHASE, CHLOROPLASTIC"/>
    <property type="match status" value="1"/>
</dbReference>
<dbReference type="Proteomes" id="UP000249526">
    <property type="component" value="Unassembled WGS sequence"/>
</dbReference>
<dbReference type="GeneID" id="37162193"/>
<evidence type="ECO:0000256" key="1">
    <source>
        <dbReference type="ARBA" id="ARBA00006333"/>
    </source>
</evidence>
<dbReference type="PANTHER" id="PTHR31739:SF25">
    <property type="entry name" value="(E,E)-GERANYLLINALOOL SYNTHASE"/>
    <property type="match status" value="1"/>
</dbReference>
<proteinExistence type="inferred from homology"/>
<dbReference type="Gene3D" id="1.50.10.20">
    <property type="match status" value="1"/>
</dbReference>
<keyword evidence="4" id="KW-1185">Reference proteome</keyword>
<accession>A0A8G1VJW7</accession>
<feature type="compositionally biased region" description="Basic residues" evidence="2">
    <location>
        <begin position="719"/>
        <end position="728"/>
    </location>
</feature>
<feature type="region of interest" description="Disordered" evidence="2">
    <location>
        <begin position="697"/>
        <end position="728"/>
    </location>
</feature>